<keyword evidence="5" id="KW-1003">Cell membrane</keyword>
<dbReference type="PANTHER" id="PTHR23085:SF16">
    <property type="entry name" value="GH28348P"/>
    <property type="match status" value="1"/>
</dbReference>
<keyword evidence="8" id="KW-0677">Repeat</keyword>
<dbReference type="FunFam" id="2.20.110.10:FF:000003">
    <property type="entry name" value="Junctophilin"/>
    <property type="match status" value="1"/>
</dbReference>
<feature type="transmembrane region" description="Helical" evidence="14">
    <location>
        <begin position="1047"/>
        <end position="1066"/>
    </location>
</feature>
<dbReference type="InterPro" id="IPR003409">
    <property type="entry name" value="MORN"/>
</dbReference>
<dbReference type="HOGENOM" id="CLU_008078_0_0_1"/>
<dbReference type="FunFam" id="2.20.110.10:FF:000013">
    <property type="entry name" value="Putative Junctophilin-1"/>
    <property type="match status" value="1"/>
</dbReference>
<evidence type="ECO:0000256" key="8">
    <source>
        <dbReference type="ARBA" id="ARBA00022737"/>
    </source>
</evidence>
<feature type="compositionally biased region" description="Polar residues" evidence="13">
    <location>
        <begin position="856"/>
        <end position="869"/>
    </location>
</feature>
<dbReference type="InterPro" id="IPR017191">
    <property type="entry name" value="Junctophilin"/>
</dbReference>
<evidence type="ECO:0000313" key="18">
    <source>
        <dbReference type="EMBL" id="KQS70382.1"/>
    </source>
</evidence>
<feature type="region of interest" description="Disordered" evidence="13">
    <location>
        <begin position="608"/>
        <end position="660"/>
    </location>
</feature>
<comment type="subcellular location">
    <subcellularLocation>
        <location evidence="3">Cell membrane</location>
    </subcellularLocation>
    <subcellularLocation>
        <location evidence="2">Endomembrane system</location>
        <topology evidence="2">Peripheral membrane protein</topology>
    </subcellularLocation>
    <subcellularLocation>
        <location evidence="1">Endoplasmic reticulum membrane</location>
        <topology evidence="1">Single-pass type IV membrane protein</topology>
    </subcellularLocation>
</comment>
<evidence type="ECO:0000313" key="15">
    <source>
        <dbReference type="EMBL" id="EDV58375.1"/>
    </source>
</evidence>
<feature type="region of interest" description="Disordered" evidence="13">
    <location>
        <begin position="820"/>
        <end position="911"/>
    </location>
</feature>
<evidence type="ECO:0000256" key="2">
    <source>
        <dbReference type="ARBA" id="ARBA00004184"/>
    </source>
</evidence>
<proteinExistence type="inferred from homology"/>
<dbReference type="GO" id="GO:0005789">
    <property type="term" value="C:endoplasmic reticulum membrane"/>
    <property type="evidence" value="ECO:0007669"/>
    <property type="project" value="UniProtKB-SubCell"/>
</dbReference>
<dbReference type="Gene3D" id="2.20.110.10">
    <property type="entry name" value="Histone H3 K4-specific methyltransferase SET7/9 N-terminal domain"/>
    <property type="match status" value="3"/>
</dbReference>
<evidence type="ECO:0000256" key="3">
    <source>
        <dbReference type="ARBA" id="ARBA00004236"/>
    </source>
</evidence>
<dbReference type="PANTHER" id="PTHR23085">
    <property type="entry name" value="GH28348P"/>
    <property type="match status" value="1"/>
</dbReference>
<dbReference type="GO" id="GO:0030314">
    <property type="term" value="C:junctional membrane complex"/>
    <property type="evidence" value="ECO:0007669"/>
    <property type="project" value="InterPro"/>
</dbReference>
<evidence type="ECO:0000256" key="4">
    <source>
        <dbReference type="ARBA" id="ARBA00008599"/>
    </source>
</evidence>
<dbReference type="OrthoDB" id="284854at2759"/>
<dbReference type="eggNOG" id="KOG0231">
    <property type="taxonomic scope" value="Eukaryota"/>
</dbReference>
<organism evidence="15 19">
    <name type="scientific">Drosophila erecta</name>
    <name type="common">Fruit fly</name>
    <dbReference type="NCBI Taxonomy" id="7220"/>
    <lineage>
        <taxon>Eukaryota</taxon>
        <taxon>Metazoa</taxon>
        <taxon>Ecdysozoa</taxon>
        <taxon>Arthropoda</taxon>
        <taxon>Hexapoda</taxon>
        <taxon>Insecta</taxon>
        <taxon>Pterygota</taxon>
        <taxon>Neoptera</taxon>
        <taxon>Endopterygota</taxon>
        <taxon>Diptera</taxon>
        <taxon>Brachycera</taxon>
        <taxon>Muscomorpha</taxon>
        <taxon>Ephydroidea</taxon>
        <taxon>Drosophilidae</taxon>
        <taxon>Drosophila</taxon>
        <taxon>Sophophora</taxon>
    </lineage>
</organism>
<evidence type="ECO:0000256" key="6">
    <source>
        <dbReference type="ARBA" id="ARBA00022553"/>
    </source>
</evidence>
<feature type="compositionally biased region" description="Low complexity" evidence="13">
    <location>
        <begin position="513"/>
        <end position="558"/>
    </location>
</feature>
<evidence type="ECO:0000256" key="14">
    <source>
        <dbReference type="SAM" id="Phobius"/>
    </source>
</evidence>
<evidence type="ECO:0000256" key="9">
    <source>
        <dbReference type="ARBA" id="ARBA00022824"/>
    </source>
</evidence>
<keyword evidence="11 14" id="KW-0472">Membrane</keyword>
<evidence type="ECO:0000313" key="17">
    <source>
        <dbReference type="EMBL" id="KQS70381.1"/>
    </source>
</evidence>
<evidence type="ECO:0000256" key="13">
    <source>
        <dbReference type="SAM" id="MobiDB-lite"/>
    </source>
</evidence>
<dbReference type="FunFam" id="2.20.110.10:FF:000001">
    <property type="entry name" value="Junctophilin"/>
    <property type="match status" value="1"/>
</dbReference>
<evidence type="ECO:0000256" key="7">
    <source>
        <dbReference type="ARBA" id="ARBA00022692"/>
    </source>
</evidence>
<dbReference type="Pfam" id="PF02493">
    <property type="entry name" value="MORN"/>
    <property type="match status" value="7"/>
</dbReference>
<protein>
    <submittedName>
        <fullName evidence="15">Uncharacterized protein, isoform A</fullName>
    </submittedName>
    <submittedName>
        <fullName evidence="16">Uncharacterized protein, isoform B</fullName>
    </submittedName>
    <submittedName>
        <fullName evidence="17">Uncharacterized protein, isoform D</fullName>
    </submittedName>
    <submittedName>
        <fullName evidence="18">Uncharacterized protein, isoform E</fullName>
    </submittedName>
</protein>
<feature type="compositionally biased region" description="Low complexity" evidence="13">
    <location>
        <begin position="609"/>
        <end position="660"/>
    </location>
</feature>
<evidence type="ECO:0000256" key="10">
    <source>
        <dbReference type="ARBA" id="ARBA00022989"/>
    </source>
</evidence>
<dbReference type="AlphaFoldDB" id="B3N8F2"/>
<keyword evidence="9" id="KW-0256">Endoplasmic reticulum</keyword>
<dbReference type="SMART" id="SM00698">
    <property type="entry name" value="MORN"/>
    <property type="match status" value="6"/>
</dbReference>
<dbReference type="SUPFAM" id="SSF82185">
    <property type="entry name" value="Histone H3 K4-specific methyltransferase SET7/9 N-terminal domain"/>
    <property type="match status" value="2"/>
</dbReference>
<evidence type="ECO:0000256" key="1">
    <source>
        <dbReference type="ARBA" id="ARBA00004163"/>
    </source>
</evidence>
<dbReference type="EMBL" id="CH954177">
    <property type="protein sequence ID" value="KQS70382.1"/>
    <property type="molecule type" value="Genomic_DNA"/>
</dbReference>
<keyword evidence="6" id="KW-0597">Phosphoprotein</keyword>
<reference evidence="15" key="3">
    <citation type="submission" date="2015-11" db="EMBL/GenBank/DDBJ databases">
        <authorList>
            <consortium name="FlyBase"/>
        </authorList>
    </citation>
    <scope>NUCLEOTIDE SEQUENCE</scope>
    <source>
        <strain evidence="15">TSC#14021-0224.01</strain>
    </source>
</reference>
<evidence type="ECO:0000256" key="11">
    <source>
        <dbReference type="ARBA" id="ARBA00023136"/>
    </source>
</evidence>
<name>B3N8F2_DROER</name>
<feature type="region of interest" description="Disordered" evidence="13">
    <location>
        <begin position="494"/>
        <end position="580"/>
    </location>
</feature>
<feature type="compositionally biased region" description="Low complexity" evidence="13">
    <location>
        <begin position="1"/>
        <end position="46"/>
    </location>
</feature>
<reference evidence="15 19" key="2">
    <citation type="journal article" date="2008" name="Bioinformatics">
        <title>Assembly reconciliation.</title>
        <authorList>
            <person name="Zimin A.V."/>
            <person name="Smith D.R."/>
            <person name="Sutton G."/>
            <person name="Yorke J.A."/>
        </authorList>
    </citation>
    <scope>NUCLEOTIDE SEQUENCE [LARGE SCALE GENOMIC DNA]</scope>
    <source>
        <strain evidence="15 19">TSC#14021-0224.01</strain>
    </source>
</reference>
<dbReference type="GO" id="GO:0005886">
    <property type="term" value="C:plasma membrane"/>
    <property type="evidence" value="ECO:0007669"/>
    <property type="project" value="UniProtKB-SubCell"/>
</dbReference>
<keyword evidence="7 14" id="KW-0812">Transmembrane</keyword>
<evidence type="ECO:0000313" key="19">
    <source>
        <dbReference type="Proteomes" id="UP000008711"/>
    </source>
</evidence>
<sequence>MQQAGQLTPQQQQQQQLQQQQQQQLLQQQQQNGGDLAAYAASQAAGGRRGPINGGRFDFEDGGTYCGGWDEGKAHGHGVCTGPKHQGAYAGAWNYGFEVSGSYIWPSGSHYEGQWQNGRRHGLGVEQIGRQIYRGEWSKDGHKGRYGVRESTVSTAKYEGTWNEGYQDGSGCETYADGGKYQGQWQEGKRHGYGIRTSAPFGLASHHRRKNLHASLSSLRSGENGNAAKLAEKAEEIRGGFVLTAKSDKLPVRRNSLTDKTGKKGFLMNLKMRKQRSTGDLEKRGTIASGSIRSTMSSASWISTGSEQSNLTTKSNHTESNASFTMEDEQLDPTVVETYMGEWKKDKRCGHGVAERSDGLKYEGEWYNNRKHGYGVTTFRDGTVEEGKYKNNVLITSQKKKHLFLARSRKLRDRIAAALSSAQRALKMAMQRSDMAISRMATAAAKAQNADAAAEQARMDCENAVRMAREFAPDFKPSVLERFEKLRFRERERFRPGPAAASDASVKMGVGMQTQQQQQQQSQFSPTSSSGSDAYATQAQRQQQYLHMQQQQQQQRRMSQQKHESECPVPPSMYSQQLPVSPQTDLTGLVSQAQPSHAQVISAINQMYHQQQHQQHQQQQQQQQLNQQQSNPQMNPAYQFQQQQPPGQAKINPNLNANLKQNQAPNQNQAQMPFGAGTNQVAVSPQQQQLQQQQQQQQQQLLQQQQQQQQQQLLQQQHQALQQQPSLHASPTHNASNLLRRASQMQQQQIQEAATAAAMAANAAAMAAAQQQQRSGRPPMLGQMGQQSSIDHFDHYKRPPSRDSSIDRYARAASRLSGAFAGSRQTSLDRSGLADPVTNGGTSTPDGRPRAGSVFRGSTPQPGAATSTMTGNGSLPTGTGGGRLSRAGTPSLGAGGRAPSQGKAEPLFSSPNQPFEDVLLRQRTLGQDIIPSPSQPKRTESLYLPAKPATPVGMAMGGKGGGGGGGGGKKMKSVPINVTLQRKKSMPDFQELPRATEAMSREEVSALGSARREAVRRQIEVNERLKANPLLYLVSPQVKDWFVRQQLMLLVLIFNVALALLFVYMLT</sequence>
<dbReference type="KEGG" id="der:6541399"/>
<comment type="similarity">
    <text evidence="4">Belongs to the junctophilin family.</text>
</comment>
<feature type="coiled-coil region" evidence="12">
    <location>
        <begin position="687"/>
        <end position="724"/>
    </location>
</feature>
<feature type="region of interest" description="Disordered" evidence="13">
    <location>
        <begin position="298"/>
        <end position="322"/>
    </location>
</feature>
<dbReference type="EMBL" id="CH954177">
    <property type="protein sequence ID" value="EDV58375.1"/>
    <property type="molecule type" value="Genomic_DNA"/>
</dbReference>
<keyword evidence="19" id="KW-1185">Reference proteome</keyword>
<accession>B3N8F2</accession>
<dbReference type="EMBL" id="CH954177">
    <property type="protein sequence ID" value="KQS70379.1"/>
    <property type="molecule type" value="Genomic_DNA"/>
</dbReference>
<evidence type="ECO:0000256" key="12">
    <source>
        <dbReference type="SAM" id="Coils"/>
    </source>
</evidence>
<dbReference type="Proteomes" id="UP000008711">
    <property type="component" value="Unassembled WGS sequence"/>
</dbReference>
<dbReference type="EMBL" id="CH954177">
    <property type="protein sequence ID" value="KQS70381.1"/>
    <property type="molecule type" value="Genomic_DNA"/>
</dbReference>
<dbReference type="OMA" id="IDCENAV"/>
<evidence type="ECO:0000256" key="5">
    <source>
        <dbReference type="ARBA" id="ARBA00022475"/>
    </source>
</evidence>
<gene>
    <name evidence="15" type="primary">Dere\GG24023</name>
    <name evidence="15" type="ORF">Dere_GG24023</name>
</gene>
<feature type="region of interest" description="Disordered" evidence="13">
    <location>
        <begin position="1"/>
        <end position="55"/>
    </location>
</feature>
<keyword evidence="10 14" id="KW-1133">Transmembrane helix</keyword>
<reference evidence="15 19" key="1">
    <citation type="journal article" date="2007" name="Nature">
        <title>Evolution of genes and genomes on the Drosophila phylogeny.</title>
        <authorList>
            <consortium name="Drosophila 12 Genomes Consortium"/>
            <person name="Clark A.G."/>
            <person name="Eisen M.B."/>
            <person name="Smith D.R."/>
            <person name="Bergman C.M."/>
            <person name="Oliver B."/>
            <person name="Markow T.A."/>
            <person name="Kaufman T.C."/>
            <person name="Kellis M."/>
            <person name="Gelbart W."/>
            <person name="Iyer V.N."/>
            <person name="Pollard D.A."/>
            <person name="Sackton T.B."/>
            <person name="Larracuente A.M."/>
            <person name="Singh N.D."/>
            <person name="Abad J.P."/>
            <person name="Abt D.N."/>
            <person name="Adryan B."/>
            <person name="Aguade M."/>
            <person name="Akashi H."/>
            <person name="Anderson W.W."/>
            <person name="Aquadro C.F."/>
            <person name="Ardell D.H."/>
            <person name="Arguello R."/>
            <person name="Artieri C.G."/>
            <person name="Barbash D.A."/>
            <person name="Barker D."/>
            <person name="Barsanti P."/>
            <person name="Batterham P."/>
            <person name="Batzoglou S."/>
            <person name="Begun D."/>
            <person name="Bhutkar A."/>
            <person name="Blanco E."/>
            <person name="Bosak S.A."/>
            <person name="Bradley R.K."/>
            <person name="Brand A.D."/>
            <person name="Brent M.R."/>
            <person name="Brooks A.N."/>
            <person name="Brown R.H."/>
            <person name="Butlin R.K."/>
            <person name="Caggese C."/>
            <person name="Calvi B.R."/>
            <person name="Bernardo de Carvalho A."/>
            <person name="Caspi A."/>
            <person name="Castrezana S."/>
            <person name="Celniker S.E."/>
            <person name="Chang J.L."/>
            <person name="Chapple C."/>
            <person name="Chatterji S."/>
            <person name="Chinwalla A."/>
            <person name="Civetta A."/>
            <person name="Clifton S.W."/>
            <person name="Comeron J.M."/>
            <person name="Costello J.C."/>
            <person name="Coyne J.A."/>
            <person name="Daub J."/>
            <person name="David R.G."/>
            <person name="Delcher A.L."/>
            <person name="Delehaunty K."/>
            <person name="Do C.B."/>
            <person name="Ebling H."/>
            <person name="Edwards K."/>
            <person name="Eickbush T."/>
            <person name="Evans J.D."/>
            <person name="Filipski A."/>
            <person name="Findeiss S."/>
            <person name="Freyhult E."/>
            <person name="Fulton L."/>
            <person name="Fulton R."/>
            <person name="Garcia A.C."/>
            <person name="Gardiner A."/>
            <person name="Garfield D.A."/>
            <person name="Garvin B.E."/>
            <person name="Gibson G."/>
            <person name="Gilbert D."/>
            <person name="Gnerre S."/>
            <person name="Godfrey J."/>
            <person name="Good R."/>
            <person name="Gotea V."/>
            <person name="Gravely B."/>
            <person name="Greenberg A.J."/>
            <person name="Griffiths-Jones S."/>
            <person name="Gross S."/>
            <person name="Guigo R."/>
            <person name="Gustafson E.A."/>
            <person name="Haerty W."/>
            <person name="Hahn M.W."/>
            <person name="Halligan D.L."/>
            <person name="Halpern A.L."/>
            <person name="Halter G.M."/>
            <person name="Han M.V."/>
            <person name="Heger A."/>
            <person name="Hillier L."/>
            <person name="Hinrichs A.S."/>
            <person name="Holmes I."/>
            <person name="Hoskins R.A."/>
            <person name="Hubisz M.J."/>
            <person name="Hultmark D."/>
            <person name="Huntley M.A."/>
            <person name="Jaffe D.B."/>
            <person name="Jagadeeshan S."/>
            <person name="Jeck W.R."/>
            <person name="Johnson J."/>
            <person name="Jones C.D."/>
            <person name="Jordan W.C."/>
            <person name="Karpen G.H."/>
            <person name="Kataoka E."/>
            <person name="Keightley P.D."/>
            <person name="Kheradpour P."/>
            <person name="Kirkness E.F."/>
            <person name="Koerich L.B."/>
            <person name="Kristiansen K."/>
            <person name="Kudrna D."/>
            <person name="Kulathinal R.J."/>
            <person name="Kumar S."/>
            <person name="Kwok R."/>
            <person name="Lander E."/>
            <person name="Langley C.H."/>
            <person name="Lapoint R."/>
            <person name="Lazzaro B.P."/>
            <person name="Lee S.J."/>
            <person name="Levesque L."/>
            <person name="Li R."/>
            <person name="Lin C.F."/>
            <person name="Lin M.F."/>
            <person name="Lindblad-Toh K."/>
            <person name="Llopart A."/>
            <person name="Long M."/>
            <person name="Low L."/>
            <person name="Lozovsky E."/>
            <person name="Lu J."/>
            <person name="Luo M."/>
            <person name="Machado C.A."/>
            <person name="Makalowski W."/>
            <person name="Marzo M."/>
            <person name="Matsuda M."/>
            <person name="Matzkin L."/>
            <person name="McAllister B."/>
            <person name="McBride C.S."/>
            <person name="McKernan B."/>
            <person name="McKernan K."/>
            <person name="Mendez-Lago M."/>
            <person name="Minx P."/>
            <person name="Mollenhauer M.U."/>
            <person name="Montooth K."/>
            <person name="Mount S.M."/>
            <person name="Mu X."/>
            <person name="Myers E."/>
            <person name="Negre B."/>
            <person name="Newfeld S."/>
            <person name="Nielsen R."/>
            <person name="Noor M.A."/>
            <person name="O'Grady P."/>
            <person name="Pachter L."/>
            <person name="Papaceit M."/>
            <person name="Parisi M.J."/>
            <person name="Parisi M."/>
            <person name="Parts L."/>
            <person name="Pedersen J.S."/>
            <person name="Pesole G."/>
            <person name="Phillippy A.M."/>
            <person name="Ponting C.P."/>
            <person name="Pop M."/>
            <person name="Porcelli D."/>
            <person name="Powell J.R."/>
            <person name="Prohaska S."/>
            <person name="Pruitt K."/>
            <person name="Puig M."/>
            <person name="Quesneville H."/>
            <person name="Ram K.R."/>
            <person name="Rand D."/>
            <person name="Rasmussen M.D."/>
            <person name="Reed L.K."/>
            <person name="Reenan R."/>
            <person name="Reily A."/>
            <person name="Remington K.A."/>
            <person name="Rieger T.T."/>
            <person name="Ritchie M.G."/>
            <person name="Robin C."/>
            <person name="Rogers Y.H."/>
            <person name="Rohde C."/>
            <person name="Rozas J."/>
            <person name="Rubenfield M.J."/>
            <person name="Ruiz A."/>
            <person name="Russo S."/>
            <person name="Salzberg S.L."/>
            <person name="Sanchez-Gracia A."/>
            <person name="Saranga D.J."/>
            <person name="Sato H."/>
            <person name="Schaeffer S.W."/>
            <person name="Schatz M.C."/>
            <person name="Schlenke T."/>
            <person name="Schwartz R."/>
            <person name="Segarra C."/>
            <person name="Singh R.S."/>
            <person name="Sirot L."/>
            <person name="Sirota M."/>
            <person name="Sisneros N.B."/>
            <person name="Smith C.D."/>
            <person name="Smith T.F."/>
            <person name="Spieth J."/>
            <person name="Stage D.E."/>
            <person name="Stark A."/>
            <person name="Stephan W."/>
            <person name="Strausberg R.L."/>
            <person name="Strempel S."/>
            <person name="Sturgill D."/>
            <person name="Sutton G."/>
            <person name="Sutton G.G."/>
            <person name="Tao W."/>
            <person name="Teichmann S."/>
            <person name="Tobari Y.N."/>
            <person name="Tomimura Y."/>
            <person name="Tsolas J.M."/>
            <person name="Valente V.L."/>
            <person name="Venter E."/>
            <person name="Venter J.C."/>
            <person name="Vicario S."/>
            <person name="Vieira F.G."/>
            <person name="Vilella A.J."/>
            <person name="Villasante A."/>
            <person name="Walenz B."/>
            <person name="Wang J."/>
            <person name="Wasserman M."/>
            <person name="Watts T."/>
            <person name="Wilson D."/>
            <person name="Wilson R.K."/>
            <person name="Wing R.A."/>
            <person name="Wolfner M.F."/>
            <person name="Wong A."/>
            <person name="Wong G.K."/>
            <person name="Wu C.I."/>
            <person name="Wu G."/>
            <person name="Yamamoto D."/>
            <person name="Yang H.P."/>
            <person name="Yang S.P."/>
            <person name="Yorke J.A."/>
            <person name="Yoshida K."/>
            <person name="Zdobnov E."/>
            <person name="Zhang P."/>
            <person name="Zhang Y."/>
            <person name="Zimin A.V."/>
            <person name="Baldwin J."/>
            <person name="Abdouelleil A."/>
            <person name="Abdulkadir J."/>
            <person name="Abebe A."/>
            <person name="Abera B."/>
            <person name="Abreu J."/>
            <person name="Acer S.C."/>
            <person name="Aftuck L."/>
            <person name="Alexander A."/>
            <person name="An P."/>
            <person name="Anderson E."/>
            <person name="Anderson S."/>
            <person name="Arachi H."/>
            <person name="Azer M."/>
            <person name="Bachantsang P."/>
            <person name="Barry A."/>
            <person name="Bayul T."/>
            <person name="Berlin A."/>
            <person name="Bessette D."/>
            <person name="Bloom T."/>
            <person name="Blye J."/>
            <person name="Boguslavskiy L."/>
            <person name="Bonnet C."/>
            <person name="Boukhgalter B."/>
            <person name="Bourzgui I."/>
            <person name="Brown A."/>
            <person name="Cahill P."/>
            <person name="Channer S."/>
            <person name="Cheshatsang Y."/>
            <person name="Chuda L."/>
            <person name="Citroen M."/>
            <person name="Collymore A."/>
            <person name="Cooke P."/>
            <person name="Costello M."/>
            <person name="D'Aco K."/>
            <person name="Daza R."/>
            <person name="De Haan G."/>
            <person name="DeGray S."/>
            <person name="DeMaso C."/>
            <person name="Dhargay N."/>
            <person name="Dooley K."/>
            <person name="Dooley E."/>
            <person name="Doricent M."/>
            <person name="Dorje P."/>
            <person name="Dorjee K."/>
            <person name="Dupes A."/>
            <person name="Elong R."/>
            <person name="Falk J."/>
            <person name="Farina A."/>
            <person name="Faro S."/>
            <person name="Ferguson D."/>
            <person name="Fisher S."/>
            <person name="Foley C.D."/>
            <person name="Franke A."/>
            <person name="Friedrich D."/>
            <person name="Gadbois L."/>
            <person name="Gearin G."/>
            <person name="Gearin C.R."/>
            <person name="Giannoukos G."/>
            <person name="Goode T."/>
            <person name="Graham J."/>
            <person name="Grandbois E."/>
            <person name="Grewal S."/>
            <person name="Gyaltsen K."/>
            <person name="Hafez N."/>
            <person name="Hagos B."/>
            <person name="Hall J."/>
            <person name="Henson C."/>
            <person name="Hollinger A."/>
            <person name="Honan T."/>
            <person name="Huard M.D."/>
            <person name="Hughes L."/>
            <person name="Hurhula B."/>
            <person name="Husby M.E."/>
            <person name="Kamat A."/>
            <person name="Kanga B."/>
            <person name="Kashin S."/>
            <person name="Khazanovich D."/>
            <person name="Kisner P."/>
            <person name="Lance K."/>
            <person name="Lara M."/>
            <person name="Lee W."/>
            <person name="Lennon N."/>
            <person name="Letendre F."/>
            <person name="LeVine R."/>
            <person name="Lipovsky A."/>
            <person name="Liu X."/>
            <person name="Liu J."/>
            <person name="Liu S."/>
            <person name="Lokyitsang T."/>
            <person name="Lokyitsang Y."/>
            <person name="Lubonja R."/>
            <person name="Lui A."/>
            <person name="MacDonald P."/>
            <person name="Magnisalis V."/>
            <person name="Maru K."/>
            <person name="Matthews C."/>
            <person name="McCusker W."/>
            <person name="McDonough S."/>
            <person name="Mehta T."/>
            <person name="Meldrim J."/>
            <person name="Meneus L."/>
            <person name="Mihai O."/>
            <person name="Mihalev A."/>
            <person name="Mihova T."/>
            <person name="Mittelman R."/>
            <person name="Mlenga V."/>
            <person name="Montmayeur A."/>
            <person name="Mulrain L."/>
            <person name="Navidi A."/>
            <person name="Naylor J."/>
            <person name="Negash T."/>
            <person name="Nguyen T."/>
            <person name="Nguyen N."/>
            <person name="Nicol R."/>
            <person name="Norbu C."/>
            <person name="Norbu N."/>
            <person name="Novod N."/>
            <person name="O'Neill B."/>
            <person name="Osman S."/>
            <person name="Markiewicz E."/>
            <person name="Oyono O.L."/>
            <person name="Patti C."/>
            <person name="Phunkhang P."/>
            <person name="Pierre F."/>
            <person name="Priest M."/>
            <person name="Raghuraman S."/>
            <person name="Rege F."/>
            <person name="Reyes R."/>
            <person name="Rise C."/>
            <person name="Rogov P."/>
            <person name="Ross K."/>
            <person name="Ryan E."/>
            <person name="Settipalli S."/>
            <person name="Shea T."/>
            <person name="Sherpa N."/>
            <person name="Shi L."/>
            <person name="Shih D."/>
            <person name="Sparrow T."/>
            <person name="Spaulding J."/>
            <person name="Stalker J."/>
            <person name="Stange-Thomann N."/>
            <person name="Stavropoulos S."/>
            <person name="Stone C."/>
            <person name="Strader C."/>
            <person name="Tesfaye S."/>
            <person name="Thomson T."/>
            <person name="Thoulutsang Y."/>
            <person name="Thoulutsang D."/>
            <person name="Topham K."/>
            <person name="Topping I."/>
            <person name="Tsamla T."/>
            <person name="Vassiliev H."/>
            <person name="Vo A."/>
            <person name="Wangchuk T."/>
            <person name="Wangdi T."/>
            <person name="Weiand M."/>
            <person name="Wilkinson J."/>
            <person name="Wilson A."/>
            <person name="Yadav S."/>
            <person name="Young G."/>
            <person name="Yu Q."/>
            <person name="Zembek L."/>
            <person name="Zhong D."/>
            <person name="Zimmer A."/>
            <person name="Zwirko Z."/>
            <person name="Jaffe D.B."/>
            <person name="Alvarez P."/>
            <person name="Brockman W."/>
            <person name="Butler J."/>
            <person name="Chin C."/>
            <person name="Gnerre S."/>
            <person name="Grabherr M."/>
            <person name="Kleber M."/>
            <person name="Mauceli E."/>
            <person name="MacCallum I."/>
        </authorList>
    </citation>
    <scope>NUCLEOTIDE SEQUENCE [LARGE SCALE GENOMIC DNA]</scope>
    <source>
        <strain evidence="15 19">TSC#14021-0224.01</strain>
    </source>
</reference>
<keyword evidence="12" id="KW-0175">Coiled coil</keyword>
<evidence type="ECO:0000313" key="16">
    <source>
        <dbReference type="EMBL" id="KQS70379.1"/>
    </source>
</evidence>